<comment type="caution">
    <text evidence="2">The sequence shown here is derived from an EMBL/GenBank/DDBJ whole genome shotgun (WGS) entry which is preliminary data.</text>
</comment>
<feature type="compositionally biased region" description="Low complexity" evidence="1">
    <location>
        <begin position="57"/>
        <end position="70"/>
    </location>
</feature>
<reference evidence="2 3" key="1">
    <citation type="submission" date="2021-08" db="EMBL/GenBank/DDBJ databases">
        <title>Draft Genome Sequence of Phanerochaete sordida strain YK-624.</title>
        <authorList>
            <person name="Mori T."/>
            <person name="Dohra H."/>
            <person name="Suzuki T."/>
            <person name="Kawagishi H."/>
            <person name="Hirai H."/>
        </authorList>
    </citation>
    <scope>NUCLEOTIDE SEQUENCE [LARGE SCALE GENOMIC DNA]</scope>
    <source>
        <strain evidence="2 3">YK-624</strain>
    </source>
</reference>
<dbReference type="Proteomes" id="UP000703269">
    <property type="component" value="Unassembled WGS sequence"/>
</dbReference>
<protein>
    <submittedName>
        <fullName evidence="2">Uncharacterized protein</fullName>
    </submittedName>
</protein>
<feature type="compositionally biased region" description="Low complexity" evidence="1">
    <location>
        <begin position="254"/>
        <end position="273"/>
    </location>
</feature>
<evidence type="ECO:0000313" key="3">
    <source>
        <dbReference type="Proteomes" id="UP000703269"/>
    </source>
</evidence>
<feature type="region of interest" description="Disordered" evidence="1">
    <location>
        <begin position="1"/>
        <end position="108"/>
    </location>
</feature>
<organism evidence="2 3">
    <name type="scientific">Phanerochaete sordida</name>
    <dbReference type="NCBI Taxonomy" id="48140"/>
    <lineage>
        <taxon>Eukaryota</taxon>
        <taxon>Fungi</taxon>
        <taxon>Dikarya</taxon>
        <taxon>Basidiomycota</taxon>
        <taxon>Agaricomycotina</taxon>
        <taxon>Agaricomycetes</taxon>
        <taxon>Polyporales</taxon>
        <taxon>Phanerochaetaceae</taxon>
        <taxon>Phanerochaete</taxon>
    </lineage>
</organism>
<sequence length="402" mass="41771">MSSLAAEQPNSPLSNANELRHVTSNANLSTAPKEHRLSQRASQHLRTGRLGSRSPASIPSSPTSVHSSSSAIFERDIEPITPSTPLTSHTTDPHRMPRGKLTEQLDQSVPSVLDSAAEILTADVDDSQSMDSIAVVAPIPFDHLPPISLGARSGFTSPISQMSSRSPSPNGMANRKSTIMGLPSPSPSFTVPLPGHAQSPSATSSPPMRPAVQTHSPSQAPAPAITTPTSTYFSVHSEESSPTTATHVEHPLHTLSPSSSSATPTTTSGGLASHAPPSPKNSSKRLSFLSYTDLLTSVPASTVPLSSFAQSNEPPPHLASVIGIPQAQAQLSSGAASIHGSLNASTWITERDPATDLVNDVGGEWEREGLGRGLEERLEALMVTEGAGSTIAAVSPVVPAKE</sequence>
<feature type="region of interest" description="Disordered" evidence="1">
    <location>
        <begin position="150"/>
        <end position="284"/>
    </location>
</feature>
<gene>
    <name evidence="2" type="ORF">PsYK624_074770</name>
</gene>
<proteinExistence type="predicted"/>
<feature type="compositionally biased region" description="Polar residues" evidence="1">
    <location>
        <begin position="1"/>
        <end position="30"/>
    </location>
</feature>
<dbReference type="EMBL" id="BPQB01000021">
    <property type="protein sequence ID" value="GJE91328.1"/>
    <property type="molecule type" value="Genomic_DNA"/>
</dbReference>
<name>A0A9P3GAH8_9APHY</name>
<feature type="compositionally biased region" description="Low complexity" evidence="1">
    <location>
        <begin position="157"/>
        <end position="169"/>
    </location>
</feature>
<feature type="compositionally biased region" description="Low complexity" evidence="1">
    <location>
        <begin position="216"/>
        <end position="231"/>
    </location>
</feature>
<evidence type="ECO:0000313" key="2">
    <source>
        <dbReference type="EMBL" id="GJE91328.1"/>
    </source>
</evidence>
<feature type="compositionally biased region" description="Basic and acidic residues" evidence="1">
    <location>
        <begin position="91"/>
        <end position="103"/>
    </location>
</feature>
<dbReference type="AlphaFoldDB" id="A0A9P3GAH8"/>
<keyword evidence="3" id="KW-1185">Reference proteome</keyword>
<evidence type="ECO:0000256" key="1">
    <source>
        <dbReference type="SAM" id="MobiDB-lite"/>
    </source>
</evidence>
<dbReference type="OrthoDB" id="2563900at2759"/>
<accession>A0A9P3GAH8</accession>
<feature type="compositionally biased region" description="Polar residues" evidence="1">
    <location>
        <begin position="81"/>
        <end position="90"/>
    </location>
</feature>